<dbReference type="Gene3D" id="1.10.760.10">
    <property type="entry name" value="Cytochrome c-like domain"/>
    <property type="match status" value="1"/>
</dbReference>
<evidence type="ECO:0000256" key="1">
    <source>
        <dbReference type="SAM" id="SignalP"/>
    </source>
</evidence>
<protein>
    <recommendedName>
        <fullName evidence="3">Cytochrome c domain-containing protein</fullName>
    </recommendedName>
</protein>
<feature type="chain" id="PRO_5004279657" description="Cytochrome c domain-containing protein" evidence="1">
    <location>
        <begin position="24"/>
        <end position="72"/>
    </location>
</feature>
<evidence type="ECO:0008006" key="3">
    <source>
        <dbReference type="Google" id="ProtNLM"/>
    </source>
</evidence>
<gene>
    <name evidence="2" type="ORF">MBMO_EBAC080-L028H02.92</name>
</gene>
<keyword evidence="1" id="KW-0732">Signal</keyword>
<sequence length="72" mass="8101">MKTVAIIWRLCAISFLFGGTIYADETAVLSQAEKTYQTLCSHCHGLKMVNPGTSSYDLRRWPKMIGPGFMTR</sequence>
<organism evidence="2">
    <name type="scientific">uncultured marine bacterium 582</name>
    <dbReference type="NCBI Taxonomy" id="257402"/>
    <lineage>
        <taxon>Bacteria</taxon>
        <taxon>environmental samples</taxon>
    </lineage>
</organism>
<feature type="signal peptide" evidence="1">
    <location>
        <begin position="1"/>
        <end position="23"/>
    </location>
</feature>
<reference evidence="2" key="2">
    <citation type="submission" date="2003-12" db="EMBL/GenBank/DDBJ databases">
        <title>Monterey Bay Coastal Ocean Microbial Observatory environmental clone sequencing.</title>
        <authorList>
            <person name="DeLong E.F."/>
        </authorList>
    </citation>
    <scope>NUCLEOTIDE SEQUENCE</scope>
</reference>
<name>Q6SEZ5_9BACT</name>
<evidence type="ECO:0000313" key="2">
    <source>
        <dbReference type="EMBL" id="AAR38427.1"/>
    </source>
</evidence>
<accession>Q6SEZ5</accession>
<dbReference type="SUPFAM" id="SSF46626">
    <property type="entry name" value="Cytochrome c"/>
    <property type="match status" value="1"/>
</dbReference>
<dbReference type="AlphaFoldDB" id="Q6SEZ5"/>
<dbReference type="EMBL" id="AY458649">
    <property type="protein sequence ID" value="AAR38427.1"/>
    <property type="molecule type" value="Genomic_DNA"/>
</dbReference>
<dbReference type="InterPro" id="IPR036909">
    <property type="entry name" value="Cyt_c-like_dom_sf"/>
</dbReference>
<dbReference type="GO" id="GO:0009055">
    <property type="term" value="F:electron transfer activity"/>
    <property type="evidence" value="ECO:0007669"/>
    <property type="project" value="InterPro"/>
</dbReference>
<reference evidence="2" key="1">
    <citation type="submission" date="2003-11" db="EMBL/GenBank/DDBJ databases">
        <authorList>
            <person name="Heidelberg J.F."/>
            <person name="Eisen J.A."/>
            <person name="Nelson W.C."/>
            <person name="DeLong E.F."/>
        </authorList>
    </citation>
    <scope>NUCLEOTIDE SEQUENCE</scope>
</reference>
<dbReference type="GO" id="GO:0020037">
    <property type="term" value="F:heme binding"/>
    <property type="evidence" value="ECO:0007669"/>
    <property type="project" value="InterPro"/>
</dbReference>
<proteinExistence type="predicted"/>